<dbReference type="InterPro" id="IPR011053">
    <property type="entry name" value="Single_hybrid_motif"/>
</dbReference>
<keyword evidence="3 5" id="KW-0809">Transit peptide</keyword>
<feature type="domain" description="Lipoyl-binding" evidence="6">
    <location>
        <begin position="62"/>
        <end position="148"/>
    </location>
</feature>
<comment type="similarity">
    <text evidence="1 5">Belongs to the GcvH family.</text>
</comment>
<evidence type="ECO:0000313" key="7">
    <source>
        <dbReference type="EMBL" id="OLN82137.1"/>
    </source>
</evidence>
<proteinExistence type="inferred from homology"/>
<dbReference type="STRING" id="708187.A0A1Q8RCP3"/>
<dbReference type="PANTHER" id="PTHR11715:SF3">
    <property type="entry name" value="GLYCINE CLEAVAGE SYSTEM H PROTEIN-RELATED"/>
    <property type="match status" value="1"/>
</dbReference>
<dbReference type="InterPro" id="IPR002930">
    <property type="entry name" value="GCV_H"/>
</dbReference>
<dbReference type="HAMAP" id="MF_00272">
    <property type="entry name" value="GcvH"/>
    <property type="match status" value="1"/>
</dbReference>
<comment type="cofactor">
    <cofactor evidence="5">
        <name>(R)-lipoate</name>
        <dbReference type="ChEBI" id="CHEBI:83088"/>
    </cofactor>
    <text evidence="5">Binds 1 lipoyl cofactor covalently.</text>
</comment>
<sequence length="175" mass="18902">MASIARTMRAVRPSALSQITKAAPRAYFARPAHRSLSTTPISLIRKYTKDHEWIDLSADNKTGVVGISEYAAEQLGDVVYVELPEEGTEVAQGDAIGAVESVKSAADINAPISCKVTQVNLGLEEKPSTINKVPEDDSHGGGWIAKVEVDEAGVKEFETLLSEEEYKAFTASEEH</sequence>
<dbReference type="GO" id="GO:0019464">
    <property type="term" value="P:glycine decarboxylation via glycine cleavage system"/>
    <property type="evidence" value="ECO:0007669"/>
    <property type="project" value="UniProtKB-UniRule"/>
</dbReference>
<evidence type="ECO:0000259" key="6">
    <source>
        <dbReference type="PROSITE" id="PS50968"/>
    </source>
</evidence>
<dbReference type="Gene3D" id="2.40.50.100">
    <property type="match status" value="1"/>
</dbReference>
<comment type="subunit">
    <text evidence="5">The glycine cleavage system is composed of four proteins: P, T, L and H.</text>
</comment>
<feature type="modified residue" description="N6-lipoyllysine" evidence="4">
    <location>
        <position position="103"/>
    </location>
</feature>
<comment type="caution">
    <text evidence="7">The sequence shown here is derived from an EMBL/GenBank/DDBJ whole genome shotgun (WGS) entry which is preliminary data.</text>
</comment>
<accession>A0A1Q8RCP3</accession>
<dbReference type="InterPro" id="IPR033753">
    <property type="entry name" value="GCV_H/Fam206"/>
</dbReference>
<dbReference type="Proteomes" id="UP000186583">
    <property type="component" value="Unassembled WGS sequence"/>
</dbReference>
<evidence type="ECO:0000313" key="8">
    <source>
        <dbReference type="Proteomes" id="UP000186583"/>
    </source>
</evidence>
<dbReference type="SUPFAM" id="SSF51230">
    <property type="entry name" value="Single hybrid motif"/>
    <property type="match status" value="1"/>
</dbReference>
<dbReference type="EMBL" id="MPGH01000232">
    <property type="protein sequence ID" value="OLN82137.1"/>
    <property type="molecule type" value="Genomic_DNA"/>
</dbReference>
<protein>
    <recommendedName>
        <fullName evidence="5">Glycine cleavage system H protein</fullName>
    </recommendedName>
</protein>
<evidence type="ECO:0000256" key="2">
    <source>
        <dbReference type="ARBA" id="ARBA00022823"/>
    </source>
</evidence>
<dbReference type="InterPro" id="IPR000089">
    <property type="entry name" value="Biotin_lipoyl"/>
</dbReference>
<dbReference type="GO" id="GO:0009249">
    <property type="term" value="P:protein lipoylation"/>
    <property type="evidence" value="ECO:0007669"/>
    <property type="project" value="TreeGrafter"/>
</dbReference>
<dbReference type="PROSITE" id="PS00189">
    <property type="entry name" value="LIPOYL"/>
    <property type="match status" value="1"/>
</dbReference>
<dbReference type="AlphaFoldDB" id="A0A1Q8RCP3"/>
<dbReference type="OrthoDB" id="10264154at2759"/>
<name>A0A1Q8RCP3_9PEZI</name>
<keyword evidence="5" id="KW-0496">Mitochondrion</keyword>
<dbReference type="CDD" id="cd06848">
    <property type="entry name" value="GCS_H"/>
    <property type="match status" value="1"/>
</dbReference>
<dbReference type="NCBIfam" id="NF002270">
    <property type="entry name" value="PRK01202.1"/>
    <property type="match status" value="1"/>
</dbReference>
<dbReference type="InterPro" id="IPR003016">
    <property type="entry name" value="2-oxoA_DH_lipoyl-BS"/>
</dbReference>
<dbReference type="InterPro" id="IPR017453">
    <property type="entry name" value="GCV_H_sub"/>
</dbReference>
<evidence type="ECO:0000256" key="5">
    <source>
        <dbReference type="RuleBase" id="RU364055"/>
    </source>
</evidence>
<keyword evidence="8" id="KW-1185">Reference proteome</keyword>
<reference evidence="7 8" key="1">
    <citation type="submission" date="2016-11" db="EMBL/GenBank/DDBJ databases">
        <title>Draft Genome Assembly of Colletotrichum chlorophyti a pathogen of herbaceous plants.</title>
        <authorList>
            <person name="Gan P."/>
            <person name="Narusaka M."/>
            <person name="Tsushima A."/>
            <person name="Narusaka Y."/>
            <person name="Takano Y."/>
            <person name="Shirasu K."/>
        </authorList>
    </citation>
    <scope>NUCLEOTIDE SEQUENCE [LARGE SCALE GENOMIC DNA]</scope>
    <source>
        <strain evidence="7 8">NTL11</strain>
    </source>
</reference>
<evidence type="ECO:0000256" key="4">
    <source>
        <dbReference type="PIRSR" id="PIRSR617453-50"/>
    </source>
</evidence>
<dbReference type="PANTHER" id="PTHR11715">
    <property type="entry name" value="GLYCINE CLEAVAGE SYSTEM H PROTEIN"/>
    <property type="match status" value="1"/>
</dbReference>
<dbReference type="Pfam" id="PF01597">
    <property type="entry name" value="GCV_H"/>
    <property type="match status" value="1"/>
</dbReference>
<evidence type="ECO:0000256" key="3">
    <source>
        <dbReference type="ARBA" id="ARBA00022946"/>
    </source>
</evidence>
<comment type="function">
    <text evidence="5">The H protein shuttles the methylamine group of glycine from the P protein to the T protein.</text>
</comment>
<gene>
    <name evidence="7" type="ORF">CCHL11_07665</name>
</gene>
<keyword evidence="2 4" id="KW-0450">Lipoyl</keyword>
<organism evidence="7 8">
    <name type="scientific">Colletotrichum chlorophyti</name>
    <dbReference type="NCBI Taxonomy" id="708187"/>
    <lineage>
        <taxon>Eukaryota</taxon>
        <taxon>Fungi</taxon>
        <taxon>Dikarya</taxon>
        <taxon>Ascomycota</taxon>
        <taxon>Pezizomycotina</taxon>
        <taxon>Sordariomycetes</taxon>
        <taxon>Hypocreomycetidae</taxon>
        <taxon>Glomerellales</taxon>
        <taxon>Glomerellaceae</taxon>
        <taxon>Colletotrichum</taxon>
    </lineage>
</organism>
<dbReference type="GO" id="GO:0005960">
    <property type="term" value="C:glycine cleavage complex"/>
    <property type="evidence" value="ECO:0007669"/>
    <property type="project" value="UniProtKB-UniRule"/>
</dbReference>
<evidence type="ECO:0000256" key="1">
    <source>
        <dbReference type="ARBA" id="ARBA00009249"/>
    </source>
</evidence>
<comment type="subcellular location">
    <subcellularLocation>
        <location evidence="5">Mitochondrion</location>
    </subcellularLocation>
</comment>
<dbReference type="NCBIfam" id="TIGR00527">
    <property type="entry name" value="gcvH"/>
    <property type="match status" value="1"/>
</dbReference>
<dbReference type="PROSITE" id="PS50968">
    <property type="entry name" value="BIOTINYL_LIPOYL"/>
    <property type="match status" value="1"/>
</dbReference>
<dbReference type="GO" id="GO:0005739">
    <property type="term" value="C:mitochondrion"/>
    <property type="evidence" value="ECO:0007669"/>
    <property type="project" value="UniProtKB-SubCell"/>
</dbReference>